<geneLocation type="plastid" evidence="11"/>
<dbReference type="PANTHER" id="PTHR10744">
    <property type="entry name" value="40S RIBOSOMAL PROTEIN S11 FAMILY MEMBER"/>
    <property type="match status" value="1"/>
</dbReference>
<protein>
    <recommendedName>
        <fullName evidence="8">Small ribosomal subunit protein uS17c</fullName>
    </recommendedName>
    <alternativeName>
        <fullName evidence="9">30S ribosomal protein S17, chloroplastic</fullName>
    </alternativeName>
</protein>
<dbReference type="Pfam" id="PF00366">
    <property type="entry name" value="Ribosomal_S17"/>
    <property type="match status" value="1"/>
</dbReference>
<keyword evidence="11" id="KW-0934">Plastid</keyword>
<dbReference type="NCBIfam" id="TIGR03635">
    <property type="entry name" value="uS17_bact"/>
    <property type="match status" value="1"/>
</dbReference>
<evidence type="ECO:0000313" key="11">
    <source>
        <dbReference type="EMBL" id="WDA98996.1"/>
    </source>
</evidence>
<dbReference type="GO" id="GO:0019843">
    <property type="term" value="F:rRNA binding"/>
    <property type="evidence" value="ECO:0007669"/>
    <property type="project" value="UniProtKB-KW"/>
</dbReference>
<evidence type="ECO:0000256" key="4">
    <source>
        <dbReference type="ARBA" id="ARBA00022730"/>
    </source>
</evidence>
<evidence type="ECO:0000256" key="10">
    <source>
        <dbReference type="RuleBase" id="RU003872"/>
    </source>
</evidence>
<dbReference type="PROSITE" id="PS00056">
    <property type="entry name" value="RIBOSOMAL_S17"/>
    <property type="match status" value="1"/>
</dbReference>
<comment type="function">
    <text evidence="1">One of the primary rRNA binding proteins, it binds specifically to the 5'-end of 16S ribosomal RNA.</text>
</comment>
<dbReference type="HAMAP" id="MF_01345_B">
    <property type="entry name" value="Ribosomal_uS17_B"/>
    <property type="match status" value="1"/>
</dbReference>
<keyword evidence="6 10" id="KW-0689">Ribosomal protein</keyword>
<dbReference type="PRINTS" id="PR00973">
    <property type="entry name" value="RIBOSOMALS17"/>
</dbReference>
<reference evidence="11" key="1">
    <citation type="journal article" date="2023" name="J. Phycol.">
        <title>Revised classification of the Cyanidiophyceae based on plastid genome data with descriptions of the Cavernulicolales ord. nov. and Galdieriales ord. nov. (Rhodophyta).</title>
        <authorList>
            <person name="Park S.I."/>
            <person name="Cho C.H."/>
            <person name="Ciniglia C."/>
            <person name="Huang T.Y."/>
            <person name="Liu S.L."/>
            <person name="Bustamante D.E."/>
            <person name="Calderon M.S."/>
            <person name="Mansilla A."/>
            <person name="McDermott T."/>
            <person name="Andersen R.A."/>
            <person name="Yoon H.S."/>
        </authorList>
    </citation>
    <scope>NUCLEOTIDE SEQUENCE</scope>
</reference>
<evidence type="ECO:0000256" key="2">
    <source>
        <dbReference type="ARBA" id="ARBA00010254"/>
    </source>
</evidence>
<evidence type="ECO:0000256" key="5">
    <source>
        <dbReference type="ARBA" id="ARBA00022884"/>
    </source>
</evidence>
<evidence type="ECO:0000256" key="1">
    <source>
        <dbReference type="ARBA" id="ARBA00002932"/>
    </source>
</evidence>
<comment type="similarity">
    <text evidence="2 10">Belongs to the universal ribosomal protein uS17 family.</text>
</comment>
<dbReference type="InterPro" id="IPR019979">
    <property type="entry name" value="Ribosomal_uS17_CS"/>
</dbReference>
<organism evidence="11">
    <name type="scientific">Sciadococcus taiwanensis</name>
    <dbReference type="NCBI Taxonomy" id="3028030"/>
    <lineage>
        <taxon>Eukaryota</taxon>
        <taxon>Rhodophyta</taxon>
        <taxon>Bangiophyceae</taxon>
        <taxon>Cavernulicolales</taxon>
        <taxon>Cavernulicolaceae</taxon>
        <taxon>Sciadococcus</taxon>
    </lineage>
</organism>
<dbReference type="EMBL" id="OP616811">
    <property type="protein sequence ID" value="WDA98996.1"/>
    <property type="molecule type" value="Genomic_DNA"/>
</dbReference>
<dbReference type="GO" id="GO:0006412">
    <property type="term" value="P:translation"/>
    <property type="evidence" value="ECO:0007669"/>
    <property type="project" value="InterPro"/>
</dbReference>
<dbReference type="GO" id="GO:0003735">
    <property type="term" value="F:structural constituent of ribosome"/>
    <property type="evidence" value="ECO:0007669"/>
    <property type="project" value="InterPro"/>
</dbReference>
<proteinExistence type="inferred from homology"/>
<keyword evidence="4" id="KW-0699">rRNA-binding</keyword>
<comment type="subunit">
    <text evidence="3">Part of the 30S ribosomal subunit.</text>
</comment>
<keyword evidence="7 10" id="KW-0687">Ribonucleoprotein</keyword>
<dbReference type="GO" id="GO:0022627">
    <property type="term" value="C:cytosolic small ribosomal subunit"/>
    <property type="evidence" value="ECO:0007669"/>
    <property type="project" value="TreeGrafter"/>
</dbReference>
<evidence type="ECO:0000256" key="6">
    <source>
        <dbReference type="ARBA" id="ARBA00022980"/>
    </source>
</evidence>
<dbReference type="InterPro" id="IPR012340">
    <property type="entry name" value="NA-bd_OB-fold"/>
</dbReference>
<dbReference type="NCBIfam" id="NF004123">
    <property type="entry name" value="PRK05610.1"/>
    <property type="match status" value="1"/>
</dbReference>
<evidence type="ECO:0000256" key="7">
    <source>
        <dbReference type="ARBA" id="ARBA00023274"/>
    </source>
</evidence>
<dbReference type="SUPFAM" id="SSF50249">
    <property type="entry name" value="Nucleic acid-binding proteins"/>
    <property type="match status" value="1"/>
</dbReference>
<dbReference type="PANTHER" id="PTHR10744:SF1">
    <property type="entry name" value="SMALL RIBOSOMAL SUBUNIT PROTEIN US17M"/>
    <property type="match status" value="1"/>
</dbReference>
<accession>A0A9Y1I2D0</accession>
<dbReference type="InterPro" id="IPR019984">
    <property type="entry name" value="Ribosomal_uS17_bact/chlr"/>
</dbReference>
<gene>
    <name evidence="11" type="primary">rps17</name>
    <name evidence="11" type="ORF">SCTW_214</name>
</gene>
<keyword evidence="5" id="KW-0694">RNA-binding</keyword>
<dbReference type="AlphaFoldDB" id="A0A9Y1I2D0"/>
<evidence type="ECO:0000256" key="8">
    <source>
        <dbReference type="ARBA" id="ARBA00035251"/>
    </source>
</evidence>
<name>A0A9Y1I2D0_9RHOD</name>
<dbReference type="Gene3D" id="2.40.50.140">
    <property type="entry name" value="Nucleic acid-binding proteins"/>
    <property type="match status" value="1"/>
</dbReference>
<evidence type="ECO:0000256" key="9">
    <source>
        <dbReference type="ARBA" id="ARBA00035308"/>
    </source>
</evidence>
<dbReference type="InterPro" id="IPR000266">
    <property type="entry name" value="Ribosomal_uS17"/>
</dbReference>
<dbReference type="CDD" id="cd00364">
    <property type="entry name" value="Ribosomal_uS17"/>
    <property type="match status" value="1"/>
</dbReference>
<sequence length="90" mass="10301">MSLKTRVGIVVNNRTNKTAVVKVETRISHAKYAKVIAKTKRYKVHDEENLCRVGDQILIQETKPISKTKQWQIKTILVKASKLDIKEEGI</sequence>
<evidence type="ECO:0000256" key="3">
    <source>
        <dbReference type="ARBA" id="ARBA00011458"/>
    </source>
</evidence>